<dbReference type="Proteomes" id="UP000693892">
    <property type="component" value="Unassembled WGS sequence"/>
</dbReference>
<evidence type="ECO:0000259" key="8">
    <source>
        <dbReference type="PROSITE" id="PS50850"/>
    </source>
</evidence>
<feature type="transmembrane region" description="Helical" evidence="7">
    <location>
        <begin position="7"/>
        <end position="33"/>
    </location>
</feature>
<dbReference type="PROSITE" id="PS50850">
    <property type="entry name" value="MFS"/>
    <property type="match status" value="1"/>
</dbReference>
<protein>
    <submittedName>
        <fullName evidence="9">Na(+), Li(+), K(+)/H(+) antiporter</fullName>
    </submittedName>
</protein>
<evidence type="ECO:0000313" key="10">
    <source>
        <dbReference type="Proteomes" id="UP000693892"/>
    </source>
</evidence>
<dbReference type="Pfam" id="PF07690">
    <property type="entry name" value="MFS_1"/>
    <property type="match status" value="1"/>
</dbReference>
<dbReference type="GO" id="GO:0022857">
    <property type="term" value="F:transmembrane transporter activity"/>
    <property type="evidence" value="ECO:0007669"/>
    <property type="project" value="InterPro"/>
</dbReference>
<evidence type="ECO:0000256" key="2">
    <source>
        <dbReference type="ARBA" id="ARBA00022448"/>
    </source>
</evidence>
<feature type="transmembrane region" description="Helical" evidence="7">
    <location>
        <begin position="214"/>
        <end position="237"/>
    </location>
</feature>
<feature type="transmembrane region" description="Helical" evidence="7">
    <location>
        <begin position="303"/>
        <end position="328"/>
    </location>
</feature>
<dbReference type="InterPro" id="IPR020846">
    <property type="entry name" value="MFS_dom"/>
</dbReference>
<evidence type="ECO:0000256" key="1">
    <source>
        <dbReference type="ARBA" id="ARBA00004651"/>
    </source>
</evidence>
<keyword evidence="3" id="KW-1003">Cell membrane</keyword>
<dbReference type="InterPro" id="IPR050171">
    <property type="entry name" value="MFS_Transporters"/>
</dbReference>
<feature type="transmembrane region" description="Helical" evidence="7">
    <location>
        <begin position="279"/>
        <end position="297"/>
    </location>
</feature>
<feature type="domain" description="Major facilitator superfamily (MFS) profile" evidence="8">
    <location>
        <begin position="8"/>
        <end position="392"/>
    </location>
</feature>
<dbReference type="PANTHER" id="PTHR23517">
    <property type="entry name" value="RESISTANCE PROTEIN MDTM, PUTATIVE-RELATED-RELATED"/>
    <property type="match status" value="1"/>
</dbReference>
<evidence type="ECO:0000256" key="4">
    <source>
        <dbReference type="ARBA" id="ARBA00022692"/>
    </source>
</evidence>
<feature type="transmembrane region" description="Helical" evidence="7">
    <location>
        <begin position="161"/>
        <end position="180"/>
    </location>
</feature>
<proteinExistence type="predicted"/>
<dbReference type="PANTHER" id="PTHR23517:SF2">
    <property type="entry name" value="MULTIDRUG RESISTANCE PROTEIN MDTH"/>
    <property type="match status" value="1"/>
</dbReference>
<keyword evidence="10" id="KW-1185">Reference proteome</keyword>
<comment type="caution">
    <text evidence="9">The sequence shown here is derived from an EMBL/GenBank/DDBJ whole genome shotgun (WGS) entry which is preliminary data.</text>
</comment>
<feature type="transmembrane region" description="Helical" evidence="7">
    <location>
        <begin position="73"/>
        <end position="92"/>
    </location>
</feature>
<gene>
    <name evidence="9" type="primary">mdrP</name>
    <name evidence="9" type="ORF">LEUCIP111803_01141</name>
</gene>
<reference evidence="9" key="1">
    <citation type="submission" date="2021-06" db="EMBL/GenBank/DDBJ databases">
        <authorList>
            <person name="Criscuolo A."/>
        </authorList>
    </citation>
    <scope>NUCLEOTIDE SEQUENCE</scope>
    <source>
        <strain evidence="9">CIP111803</strain>
    </source>
</reference>
<organism evidence="9 10">
    <name type="scientific">Leucobacter soli</name>
    <dbReference type="NCBI Taxonomy" id="2812850"/>
    <lineage>
        <taxon>Bacteria</taxon>
        <taxon>Bacillati</taxon>
        <taxon>Actinomycetota</taxon>
        <taxon>Actinomycetes</taxon>
        <taxon>Micrococcales</taxon>
        <taxon>Microbacteriaceae</taxon>
        <taxon>Leucobacter</taxon>
    </lineage>
</organism>
<dbReference type="InterPro" id="IPR011701">
    <property type="entry name" value="MFS"/>
</dbReference>
<evidence type="ECO:0000256" key="6">
    <source>
        <dbReference type="ARBA" id="ARBA00023136"/>
    </source>
</evidence>
<evidence type="ECO:0000256" key="3">
    <source>
        <dbReference type="ARBA" id="ARBA00022475"/>
    </source>
</evidence>
<feature type="transmembrane region" description="Helical" evidence="7">
    <location>
        <begin position="340"/>
        <end position="362"/>
    </location>
</feature>
<evidence type="ECO:0000256" key="7">
    <source>
        <dbReference type="SAM" id="Phobius"/>
    </source>
</evidence>
<sequence>MRPRLPGAFWMIIIAMIIARTAFFVESFLTIFMKSEAGFSSALAAFIMGLYGFGGAAAAFSSGPLIDRLGPRIPLLVSLLATAAAAVVLALGPPNWSLALIVLAFGLVGQVIQPASNAYIAQLVPDSRRREAYSWSFIALNSGLAIGPLLGGYLAGVDFSLMFGTGATLIVIGALFAAAAKPARQHGLGAATARPLEPARPMASMRELLRDRVFVEYTGLNWLFMVLYLQVFVILPLLMLGDGLTAQDYGILMGVNGTALVLLQLPFDRAIRRFTTGRLLTVAVVLLVCGLLVNRLADALWLYLLAAAFWTSAELINMPLATTVSSVLAPPHLRGSYLAVHGMAFPLGMGVASLIGGSAFALLGDPKLIWLVLAGIGAVLTVLRFRMEGRLQARLAGAPPSASADPE</sequence>
<feature type="transmembrane region" description="Helical" evidence="7">
    <location>
        <begin position="98"/>
        <end position="120"/>
    </location>
</feature>
<dbReference type="GO" id="GO:0005886">
    <property type="term" value="C:plasma membrane"/>
    <property type="evidence" value="ECO:0007669"/>
    <property type="project" value="UniProtKB-SubCell"/>
</dbReference>
<keyword evidence="5 7" id="KW-1133">Transmembrane helix</keyword>
<dbReference type="EMBL" id="CAJVAP010000010">
    <property type="protein sequence ID" value="CAG7608668.1"/>
    <property type="molecule type" value="Genomic_DNA"/>
</dbReference>
<keyword evidence="2" id="KW-0813">Transport</keyword>
<feature type="transmembrane region" description="Helical" evidence="7">
    <location>
        <begin position="368"/>
        <end position="385"/>
    </location>
</feature>
<feature type="transmembrane region" description="Helical" evidence="7">
    <location>
        <begin position="249"/>
        <end position="267"/>
    </location>
</feature>
<evidence type="ECO:0000313" key="9">
    <source>
        <dbReference type="EMBL" id="CAG7608668.1"/>
    </source>
</evidence>
<comment type="subcellular location">
    <subcellularLocation>
        <location evidence="1">Cell membrane</location>
        <topology evidence="1">Multi-pass membrane protein</topology>
    </subcellularLocation>
</comment>
<dbReference type="RefSeq" id="WP_236021995.1">
    <property type="nucleotide sequence ID" value="NZ_CAJVAP010000010.1"/>
</dbReference>
<keyword evidence="4 7" id="KW-0812">Transmembrane</keyword>
<name>A0A916NVL0_9MICO</name>
<accession>A0A916NVL0</accession>
<dbReference type="AlphaFoldDB" id="A0A916NVL0"/>
<keyword evidence="6 7" id="KW-0472">Membrane</keyword>
<feature type="transmembrane region" description="Helical" evidence="7">
    <location>
        <begin position="132"/>
        <end position="155"/>
    </location>
</feature>
<evidence type="ECO:0000256" key="5">
    <source>
        <dbReference type="ARBA" id="ARBA00022989"/>
    </source>
</evidence>
<feature type="transmembrane region" description="Helical" evidence="7">
    <location>
        <begin position="39"/>
        <end position="61"/>
    </location>
</feature>